<evidence type="ECO:0000313" key="6">
    <source>
        <dbReference type="Proteomes" id="UP001295423"/>
    </source>
</evidence>
<sequence length="340" mass="37383">MRGNLLGVFLALAATLSTNKTVQAAHSRRRLVRPAGGSNRYDREITTFSEDGRLLQVEYGLEASRRGSTIVALRTNEGICWVVPQSSFGKVHRIDDHLWLLTAGLSGDARLLSDALRNTCQKHRLAYGEAPTTKQIAQVAGEAQHQLTYTAGARPLGCTAMVLGIDAPFDDSGKRLGKPCIYQTDPGGVVQECASFTDDGSKQAGVGGKDGNQISRILPDLMNGRLFNDNSRSWWFSKKSKEKKKTDKNTDNGKSDETEALDDDSSKEPDELSKLAAKLAEQVLKLEDEQQQHDSDAPLPTVDVWIIRPDTRRRGGQHAICYQNINKKDSLLDQIITYSG</sequence>
<dbReference type="InterPro" id="IPR001353">
    <property type="entry name" value="Proteasome_sua/b"/>
</dbReference>
<reference evidence="5" key="1">
    <citation type="submission" date="2023-08" db="EMBL/GenBank/DDBJ databases">
        <authorList>
            <person name="Audoor S."/>
            <person name="Bilcke G."/>
        </authorList>
    </citation>
    <scope>NUCLEOTIDE SEQUENCE</scope>
</reference>
<dbReference type="EMBL" id="CAKOGP040001869">
    <property type="protein sequence ID" value="CAJ1954629.1"/>
    <property type="molecule type" value="Genomic_DNA"/>
</dbReference>
<feature type="domain" description="Proteasome alpha-type subunits" evidence="4">
    <location>
        <begin position="41"/>
        <end position="63"/>
    </location>
</feature>
<evidence type="ECO:0000256" key="2">
    <source>
        <dbReference type="SAM" id="MobiDB-lite"/>
    </source>
</evidence>
<comment type="caution">
    <text evidence="5">The sequence shown here is derived from an EMBL/GenBank/DDBJ whole genome shotgun (WGS) entry which is preliminary data.</text>
</comment>
<organism evidence="5 6">
    <name type="scientific">Cylindrotheca closterium</name>
    <dbReference type="NCBI Taxonomy" id="2856"/>
    <lineage>
        <taxon>Eukaryota</taxon>
        <taxon>Sar</taxon>
        <taxon>Stramenopiles</taxon>
        <taxon>Ochrophyta</taxon>
        <taxon>Bacillariophyta</taxon>
        <taxon>Bacillariophyceae</taxon>
        <taxon>Bacillariophycidae</taxon>
        <taxon>Bacillariales</taxon>
        <taxon>Bacillariaceae</taxon>
        <taxon>Cylindrotheca</taxon>
    </lineage>
</organism>
<feature type="compositionally biased region" description="Basic and acidic residues" evidence="2">
    <location>
        <begin position="244"/>
        <end position="257"/>
    </location>
</feature>
<dbReference type="Pfam" id="PF00227">
    <property type="entry name" value="Proteasome"/>
    <property type="match status" value="1"/>
</dbReference>
<accession>A0AAD2FW97</accession>
<dbReference type="PANTHER" id="PTHR11599">
    <property type="entry name" value="PROTEASOME SUBUNIT ALPHA/BETA"/>
    <property type="match status" value="1"/>
</dbReference>
<dbReference type="InterPro" id="IPR050115">
    <property type="entry name" value="Proteasome_alpha"/>
</dbReference>
<name>A0AAD2FW97_9STRA</name>
<dbReference type="Pfam" id="PF10584">
    <property type="entry name" value="Proteasome_A_N"/>
    <property type="match status" value="1"/>
</dbReference>
<keyword evidence="6" id="KW-1185">Reference proteome</keyword>
<feature type="region of interest" description="Disordered" evidence="2">
    <location>
        <begin position="239"/>
        <end position="271"/>
    </location>
</feature>
<dbReference type="GO" id="GO:0006511">
    <property type="term" value="P:ubiquitin-dependent protein catabolic process"/>
    <property type="evidence" value="ECO:0007669"/>
    <property type="project" value="InterPro"/>
</dbReference>
<dbReference type="Gene3D" id="3.60.20.10">
    <property type="entry name" value="Glutamine Phosphoribosylpyrophosphate, subunit 1, domain 1"/>
    <property type="match status" value="1"/>
</dbReference>
<keyword evidence="3" id="KW-0732">Signal</keyword>
<evidence type="ECO:0000259" key="4">
    <source>
        <dbReference type="SMART" id="SM00948"/>
    </source>
</evidence>
<feature type="chain" id="PRO_5042154134" description="Proteasome alpha-type subunits domain-containing protein" evidence="3">
    <location>
        <begin position="25"/>
        <end position="340"/>
    </location>
</feature>
<dbReference type="InterPro" id="IPR029055">
    <property type="entry name" value="Ntn_hydrolases_N"/>
</dbReference>
<evidence type="ECO:0000256" key="1">
    <source>
        <dbReference type="ARBA" id="ARBA00022942"/>
    </source>
</evidence>
<dbReference type="GO" id="GO:0019773">
    <property type="term" value="C:proteasome core complex, alpha-subunit complex"/>
    <property type="evidence" value="ECO:0007669"/>
    <property type="project" value="InterPro"/>
</dbReference>
<dbReference type="AlphaFoldDB" id="A0AAD2FW97"/>
<proteinExistence type="predicted"/>
<gene>
    <name evidence="5" type="ORF">CYCCA115_LOCUS15223</name>
</gene>
<feature type="signal peptide" evidence="3">
    <location>
        <begin position="1"/>
        <end position="24"/>
    </location>
</feature>
<dbReference type="SUPFAM" id="SSF56235">
    <property type="entry name" value="N-terminal nucleophile aminohydrolases (Ntn hydrolases)"/>
    <property type="match status" value="1"/>
</dbReference>
<keyword evidence="1" id="KW-0647">Proteasome</keyword>
<evidence type="ECO:0000313" key="5">
    <source>
        <dbReference type="EMBL" id="CAJ1954629.1"/>
    </source>
</evidence>
<dbReference type="SMART" id="SM00948">
    <property type="entry name" value="Proteasome_A_N"/>
    <property type="match status" value="1"/>
</dbReference>
<dbReference type="Proteomes" id="UP001295423">
    <property type="component" value="Unassembled WGS sequence"/>
</dbReference>
<evidence type="ECO:0000256" key="3">
    <source>
        <dbReference type="SAM" id="SignalP"/>
    </source>
</evidence>
<protein>
    <recommendedName>
        <fullName evidence="4">Proteasome alpha-type subunits domain-containing protein</fullName>
    </recommendedName>
</protein>
<dbReference type="InterPro" id="IPR000426">
    <property type="entry name" value="Proteasome_asu_N"/>
</dbReference>